<gene>
    <name evidence="3" type="ORF">WQO_03565</name>
</gene>
<proteinExistence type="inferred from homology"/>
<dbReference type="AlphaFoldDB" id="A0A0U3KPU6"/>
<dbReference type="InterPro" id="IPR014729">
    <property type="entry name" value="Rossmann-like_a/b/a_fold"/>
</dbReference>
<dbReference type="Pfam" id="PF00582">
    <property type="entry name" value="Usp"/>
    <property type="match status" value="2"/>
</dbReference>
<comment type="similarity">
    <text evidence="1">Belongs to the universal stress protein A family.</text>
</comment>
<dbReference type="Gene3D" id="3.40.50.620">
    <property type="entry name" value="HUPs"/>
    <property type="match status" value="2"/>
</dbReference>
<dbReference type="STRING" id="1172567.WQO_03565"/>
<name>A0A0U3KPU6_STRGL</name>
<dbReference type="PANTHER" id="PTHR46553">
    <property type="entry name" value="ADENINE NUCLEOTIDE ALPHA HYDROLASES-LIKE SUPERFAMILY PROTEIN"/>
    <property type="match status" value="1"/>
</dbReference>
<evidence type="ECO:0000313" key="3">
    <source>
        <dbReference type="EMBL" id="ALU97934.1"/>
    </source>
</evidence>
<organism evidence="3 4">
    <name type="scientific">Streptomyces globisporus C-1027</name>
    <dbReference type="NCBI Taxonomy" id="1172567"/>
    <lineage>
        <taxon>Bacteria</taxon>
        <taxon>Bacillati</taxon>
        <taxon>Actinomycetota</taxon>
        <taxon>Actinomycetes</taxon>
        <taxon>Kitasatosporales</taxon>
        <taxon>Streptomycetaceae</taxon>
        <taxon>Streptomyces</taxon>
    </lineage>
</organism>
<sequence>MQAPLVVGVDGSESSLQAVDWAADEAARHATPLRMVYASLWERYEGAVPTGGLERPAGRVLAENILGAAAERARLRVPALAVSTDVLAEDATSALLREGASASAVVVGSRGRGQLASVLLGSVSLVVAARSVCPVVVVRGDEVALASRHERILLGVGGRDVGAPAVRFAFHEAATRGCALHVLKTWRQPAGRPAEHQLVTGDPADSAEARAAALLDKALEGPAREYPDVPVSRATPEGPAAKILVERSAAADLLVVGARRQGSFIGLELGRVVHRALHHSACPVAVVPQRVNDAATTDA</sequence>
<dbReference type="KEGG" id="sgb:WQO_03565"/>
<reference evidence="3 4" key="1">
    <citation type="journal article" date="2012" name="J. Bacteriol.">
        <title>Draft genome sequence of Streptomyces globisporus C-1027, which produces an antitumor antibiotic consisting of a nine-membered enediyne with a chromoprotein.</title>
        <authorList>
            <person name="Wang L."/>
            <person name="Wang S."/>
            <person name="He Q."/>
            <person name="Yu T."/>
            <person name="Li Q."/>
            <person name="Hong B."/>
        </authorList>
    </citation>
    <scope>NUCLEOTIDE SEQUENCE [LARGE SCALE GENOMIC DNA]</scope>
    <source>
        <strain evidence="3 4">C-1027</strain>
    </source>
</reference>
<evidence type="ECO:0000313" key="4">
    <source>
        <dbReference type="Proteomes" id="UP000064183"/>
    </source>
</evidence>
<evidence type="ECO:0000259" key="2">
    <source>
        <dbReference type="Pfam" id="PF00582"/>
    </source>
</evidence>
<protein>
    <submittedName>
        <fullName evidence="3">Universal stress protein</fullName>
    </submittedName>
</protein>
<feature type="domain" description="UspA" evidence="2">
    <location>
        <begin position="5"/>
        <end position="139"/>
    </location>
</feature>
<dbReference type="InterPro" id="IPR006015">
    <property type="entry name" value="Universal_stress_UspA"/>
</dbReference>
<evidence type="ECO:0000256" key="1">
    <source>
        <dbReference type="ARBA" id="ARBA00008791"/>
    </source>
</evidence>
<dbReference type="SUPFAM" id="SSF52402">
    <property type="entry name" value="Adenine nucleotide alpha hydrolases-like"/>
    <property type="match status" value="2"/>
</dbReference>
<dbReference type="EMBL" id="CP013738">
    <property type="protein sequence ID" value="ALU97934.1"/>
    <property type="molecule type" value="Genomic_DNA"/>
</dbReference>
<dbReference type="PRINTS" id="PR01438">
    <property type="entry name" value="UNVRSLSTRESS"/>
</dbReference>
<dbReference type="Proteomes" id="UP000064183">
    <property type="component" value="Chromosome"/>
</dbReference>
<feature type="domain" description="UspA" evidence="2">
    <location>
        <begin position="150"/>
        <end position="288"/>
    </location>
</feature>
<dbReference type="InterPro" id="IPR006016">
    <property type="entry name" value="UspA"/>
</dbReference>
<accession>A0A0U3KPU6</accession>
<dbReference type="PANTHER" id="PTHR46553:SF3">
    <property type="entry name" value="ADENINE NUCLEOTIDE ALPHA HYDROLASES-LIKE SUPERFAMILY PROTEIN"/>
    <property type="match status" value="1"/>
</dbReference>